<proteinExistence type="predicted"/>
<feature type="transmembrane region" description="Helical" evidence="2">
    <location>
        <begin position="25"/>
        <end position="47"/>
    </location>
</feature>
<keyword evidence="4" id="KW-1185">Reference proteome</keyword>
<reference evidence="3 4" key="1">
    <citation type="submission" date="2022-11" db="EMBL/GenBank/DDBJ databases">
        <title>Draft genome sequence of Saccharopolyspora sp. WRP15-2 isolated from rhizosphere soils of wild rice in Thailand.</title>
        <authorList>
            <person name="Duangmal K."/>
            <person name="Kammanee S."/>
            <person name="Muangham S."/>
        </authorList>
    </citation>
    <scope>NUCLEOTIDE SEQUENCE [LARGE SCALE GENOMIC DNA]</scope>
    <source>
        <strain evidence="3 4">WRP15-2</strain>
    </source>
</reference>
<protein>
    <submittedName>
        <fullName evidence="3">Uncharacterized protein</fullName>
    </submittedName>
</protein>
<gene>
    <name evidence="3" type="ORF">OU415_00350</name>
</gene>
<organism evidence="3 4">
    <name type="scientific">Saccharopolyspora oryzae</name>
    <dbReference type="NCBI Taxonomy" id="2997343"/>
    <lineage>
        <taxon>Bacteria</taxon>
        <taxon>Bacillati</taxon>
        <taxon>Actinomycetota</taxon>
        <taxon>Actinomycetes</taxon>
        <taxon>Pseudonocardiales</taxon>
        <taxon>Pseudonocardiaceae</taxon>
        <taxon>Saccharopolyspora</taxon>
    </lineage>
</organism>
<comment type="caution">
    <text evidence="3">The sequence shown here is derived from an EMBL/GenBank/DDBJ whole genome shotgun (WGS) entry which is preliminary data.</text>
</comment>
<evidence type="ECO:0000313" key="3">
    <source>
        <dbReference type="EMBL" id="MDA3623860.1"/>
    </source>
</evidence>
<dbReference type="EMBL" id="JAQGLA010000001">
    <property type="protein sequence ID" value="MDA3623860.1"/>
    <property type="molecule type" value="Genomic_DNA"/>
</dbReference>
<evidence type="ECO:0000313" key="4">
    <source>
        <dbReference type="Proteomes" id="UP001210380"/>
    </source>
</evidence>
<evidence type="ECO:0000256" key="2">
    <source>
        <dbReference type="SAM" id="Phobius"/>
    </source>
</evidence>
<evidence type="ECO:0000256" key="1">
    <source>
        <dbReference type="SAM" id="MobiDB-lite"/>
    </source>
</evidence>
<feature type="region of interest" description="Disordered" evidence="1">
    <location>
        <begin position="51"/>
        <end position="77"/>
    </location>
</feature>
<keyword evidence="2" id="KW-0812">Transmembrane</keyword>
<name>A0ABT4UQ57_9PSEU</name>
<dbReference type="RefSeq" id="WP_270946428.1">
    <property type="nucleotide sequence ID" value="NZ_JAQGLA010000001.1"/>
</dbReference>
<dbReference type="Proteomes" id="UP001210380">
    <property type="component" value="Unassembled WGS sequence"/>
</dbReference>
<keyword evidence="2" id="KW-1133">Transmembrane helix</keyword>
<sequence length="77" mass="8536">MWCNVRLIGLVWTGEITTESTSENWYTQALLVSLVGAGWFFGLALLCGKPGSTRSGRQRKHCPTTIRGAEDGWPLPR</sequence>
<accession>A0ABT4UQ57</accession>
<keyword evidence="2" id="KW-0472">Membrane</keyword>